<dbReference type="Pfam" id="PF01344">
    <property type="entry name" value="Kelch_1"/>
    <property type="match status" value="1"/>
</dbReference>
<dbReference type="EMBL" id="JACMSC010000011">
    <property type="protein sequence ID" value="KAG6501096.1"/>
    <property type="molecule type" value="Genomic_DNA"/>
</dbReference>
<dbReference type="GO" id="GO:0080037">
    <property type="term" value="P:negative regulation of cytokinin-activated signaling pathway"/>
    <property type="evidence" value="ECO:0007669"/>
    <property type="project" value="InterPro"/>
</dbReference>
<name>A0A8J5G6Y0_ZINOF</name>
<dbReference type="Gene3D" id="2.130.10.80">
    <property type="entry name" value="Galactose oxidase/kelch, beta-propeller"/>
    <property type="match status" value="1"/>
</dbReference>
<evidence type="ECO:0000313" key="1">
    <source>
        <dbReference type="EMBL" id="KAG6501096.1"/>
    </source>
</evidence>
<keyword evidence="2" id="KW-1185">Reference proteome</keyword>
<sequence length="261" mass="29823">MAVEAELIPGLPALECLLRVPFHAILDARAVCKRWKHELDSPSFYHIRRAAGVTPRVVSLLRGKLPPTVGKLHLALYEPDTGILTMRQLAPNRPNFKKGIRIRTPKPNPERLFCIYSLKGGKVFAVGGRDARGKKLQSALVYDVADDTWLEMSDLGQDICHWTSTNSSFNDKFWQNREEYINAIGHCKKLLLLDDQADLMIRVTEDEKEIVISLPKVKSGVKVMVEQVKLNEDVLRKLQRLLGLRPNEIDRHLEVYHFDRL</sequence>
<dbReference type="GO" id="GO:2000762">
    <property type="term" value="P:regulation of phenylpropanoid metabolic process"/>
    <property type="evidence" value="ECO:0007669"/>
    <property type="project" value="InterPro"/>
</dbReference>
<dbReference type="AlphaFoldDB" id="A0A8J5G6Y0"/>
<dbReference type="PANTHER" id="PTHR46407:SF3">
    <property type="entry name" value="OS02G0208700 PROTEIN"/>
    <property type="match status" value="1"/>
</dbReference>
<dbReference type="InterPro" id="IPR015915">
    <property type="entry name" value="Kelch-typ_b-propeller"/>
</dbReference>
<gene>
    <name evidence="1" type="ORF">ZIOFF_040964</name>
</gene>
<reference evidence="1 2" key="1">
    <citation type="submission" date="2020-08" db="EMBL/GenBank/DDBJ databases">
        <title>Plant Genome Project.</title>
        <authorList>
            <person name="Zhang R.-G."/>
        </authorList>
    </citation>
    <scope>NUCLEOTIDE SEQUENCE [LARGE SCALE GENOMIC DNA]</scope>
    <source>
        <tissue evidence="1">Rhizome</tissue>
    </source>
</reference>
<organism evidence="1 2">
    <name type="scientific">Zingiber officinale</name>
    <name type="common">Ginger</name>
    <name type="synonym">Amomum zingiber</name>
    <dbReference type="NCBI Taxonomy" id="94328"/>
    <lineage>
        <taxon>Eukaryota</taxon>
        <taxon>Viridiplantae</taxon>
        <taxon>Streptophyta</taxon>
        <taxon>Embryophyta</taxon>
        <taxon>Tracheophyta</taxon>
        <taxon>Spermatophyta</taxon>
        <taxon>Magnoliopsida</taxon>
        <taxon>Liliopsida</taxon>
        <taxon>Zingiberales</taxon>
        <taxon>Zingiberaceae</taxon>
        <taxon>Zingiber</taxon>
    </lineage>
</organism>
<dbReference type="SUPFAM" id="SSF117281">
    <property type="entry name" value="Kelch motif"/>
    <property type="match status" value="1"/>
</dbReference>
<dbReference type="InterPro" id="IPR036047">
    <property type="entry name" value="F-box-like_dom_sf"/>
</dbReference>
<comment type="caution">
    <text evidence="1">The sequence shown here is derived from an EMBL/GenBank/DDBJ whole genome shotgun (WGS) entry which is preliminary data.</text>
</comment>
<proteinExistence type="predicted"/>
<evidence type="ECO:0008006" key="3">
    <source>
        <dbReference type="Google" id="ProtNLM"/>
    </source>
</evidence>
<dbReference type="InterPro" id="IPR037293">
    <property type="entry name" value="Gal_Oxidase_central_sf"/>
</dbReference>
<evidence type="ECO:0000313" key="2">
    <source>
        <dbReference type="Proteomes" id="UP000734854"/>
    </source>
</evidence>
<dbReference type="PANTHER" id="PTHR46407">
    <property type="entry name" value="OS02G0208700 PROTEIN"/>
    <property type="match status" value="1"/>
</dbReference>
<dbReference type="InterPro" id="IPR044595">
    <property type="entry name" value="KMD1-4"/>
</dbReference>
<dbReference type="Proteomes" id="UP000734854">
    <property type="component" value="Unassembled WGS sequence"/>
</dbReference>
<protein>
    <recommendedName>
        <fullName evidence="3">F-box domain-containing protein</fullName>
    </recommendedName>
</protein>
<dbReference type="SUPFAM" id="SSF81383">
    <property type="entry name" value="F-box domain"/>
    <property type="match status" value="1"/>
</dbReference>
<dbReference type="InterPro" id="IPR006652">
    <property type="entry name" value="Kelch_1"/>
</dbReference>
<accession>A0A8J5G6Y0</accession>